<sequence length="229" mass="24220">EGCHGNANVVQIFDLPVQFLSCFINKSISTKFFSSGCAPGADPSSPFCAACAGSGKSVGDEFKCKASSEEHYYGYAGAFRCLVEGAGDVAFIKHTTVGESSDGNGPSWASQVRSTDYELICPKKDPVPVTEFASCHLASVPAHAVVTRPESRSKVVSILQGQESKFGPRGSDGTFRLFQSELGKNLLFKDSTKCLQVIPEGTSFGQFLGPEYTAAMSSLRACSDITPGS</sequence>
<comment type="function">
    <text evidence="1">Transferrins are iron binding transport proteins which can bind two Fe(3+) ions in association with the binding of an anion, usually bicarbonate.</text>
</comment>
<evidence type="ECO:0000256" key="1">
    <source>
        <dbReference type="ARBA" id="ARBA00002831"/>
    </source>
</evidence>
<dbReference type="GO" id="GO:0005886">
    <property type="term" value="C:plasma membrane"/>
    <property type="evidence" value="ECO:0007669"/>
    <property type="project" value="TreeGrafter"/>
</dbReference>
<evidence type="ECO:0000259" key="11">
    <source>
        <dbReference type="PROSITE" id="PS51408"/>
    </source>
</evidence>
<evidence type="ECO:0000256" key="5">
    <source>
        <dbReference type="ARBA" id="ARBA00022496"/>
    </source>
</evidence>
<comment type="subcellular location">
    <subcellularLocation>
        <location evidence="2">Secreted</location>
    </subcellularLocation>
</comment>
<dbReference type="InterPro" id="IPR001156">
    <property type="entry name" value="Transferrin-like_dom"/>
</dbReference>
<keyword evidence="5" id="KW-0410">Iron transport</keyword>
<evidence type="ECO:0000256" key="10">
    <source>
        <dbReference type="ARBA" id="ARBA00023065"/>
    </source>
</evidence>
<evidence type="ECO:0000256" key="2">
    <source>
        <dbReference type="ARBA" id="ARBA00004613"/>
    </source>
</evidence>
<reference evidence="12" key="2">
    <citation type="submission" date="2025-08" db="UniProtKB">
        <authorList>
            <consortium name="Ensembl"/>
        </authorList>
    </citation>
    <scope>IDENTIFICATION</scope>
</reference>
<evidence type="ECO:0000313" key="13">
    <source>
        <dbReference type="Proteomes" id="UP000007303"/>
    </source>
</evidence>
<keyword evidence="6" id="KW-0964">Secreted</keyword>
<feature type="domain" description="Transferrin-like" evidence="11">
    <location>
        <begin position="1"/>
        <end position="221"/>
    </location>
</feature>
<dbReference type="GO" id="GO:0006826">
    <property type="term" value="P:iron ion transport"/>
    <property type="evidence" value="ECO:0007669"/>
    <property type="project" value="UniProtKB-KW"/>
</dbReference>
<evidence type="ECO:0000256" key="3">
    <source>
        <dbReference type="ARBA" id="ARBA00016768"/>
    </source>
</evidence>
<keyword evidence="4" id="KW-0813">Transport</keyword>
<name>H3D901_TETNG</name>
<dbReference type="STRING" id="99883.ENSTNIP00000016992"/>
<dbReference type="GO" id="GO:0055037">
    <property type="term" value="C:recycling endosome"/>
    <property type="evidence" value="ECO:0007669"/>
    <property type="project" value="TreeGrafter"/>
</dbReference>
<keyword evidence="8" id="KW-0677">Repeat</keyword>
<keyword evidence="7" id="KW-0479">Metal-binding</keyword>
<dbReference type="PRINTS" id="PR00422">
    <property type="entry name" value="TRANSFERRIN"/>
</dbReference>
<dbReference type="Pfam" id="PF00405">
    <property type="entry name" value="Transferrin"/>
    <property type="match status" value="1"/>
</dbReference>
<dbReference type="PANTHER" id="PTHR11485:SF31">
    <property type="entry name" value="SEROTRANSFERRIN"/>
    <property type="match status" value="1"/>
</dbReference>
<dbReference type="InterPro" id="IPR018195">
    <property type="entry name" value="Transferrin_Fe_BS"/>
</dbReference>
<dbReference type="GO" id="GO:0046872">
    <property type="term" value="F:metal ion binding"/>
    <property type="evidence" value="ECO:0007669"/>
    <property type="project" value="UniProtKB-KW"/>
</dbReference>
<proteinExistence type="predicted"/>
<evidence type="ECO:0000256" key="4">
    <source>
        <dbReference type="ARBA" id="ARBA00022448"/>
    </source>
</evidence>
<dbReference type="PROSITE" id="PS00206">
    <property type="entry name" value="TRANSFERRIN_LIKE_2"/>
    <property type="match status" value="1"/>
</dbReference>
<evidence type="ECO:0000256" key="6">
    <source>
        <dbReference type="ARBA" id="ARBA00022525"/>
    </source>
</evidence>
<dbReference type="GO" id="GO:0019731">
    <property type="term" value="P:antibacterial humoral response"/>
    <property type="evidence" value="ECO:0007669"/>
    <property type="project" value="TreeGrafter"/>
</dbReference>
<accession>H3D901</accession>
<dbReference type="GO" id="GO:0005615">
    <property type="term" value="C:extracellular space"/>
    <property type="evidence" value="ECO:0007669"/>
    <property type="project" value="TreeGrafter"/>
</dbReference>
<keyword evidence="9" id="KW-0408">Iron</keyword>
<reference evidence="13" key="1">
    <citation type="journal article" date="2004" name="Nature">
        <title>Genome duplication in the teleost fish Tetraodon nigroviridis reveals the early vertebrate proto-karyotype.</title>
        <authorList>
            <person name="Jaillon O."/>
            <person name="Aury J.-M."/>
            <person name="Brunet F."/>
            <person name="Petit J.-L."/>
            <person name="Stange-Thomann N."/>
            <person name="Mauceli E."/>
            <person name="Bouneau L."/>
            <person name="Fischer C."/>
            <person name="Ozouf-Costaz C."/>
            <person name="Bernot A."/>
            <person name="Nicaud S."/>
            <person name="Jaffe D."/>
            <person name="Fisher S."/>
            <person name="Lutfalla G."/>
            <person name="Dossat C."/>
            <person name="Segurens B."/>
            <person name="Dasilva C."/>
            <person name="Salanoubat M."/>
            <person name="Levy M."/>
            <person name="Boudet N."/>
            <person name="Castellano S."/>
            <person name="Anthouard V."/>
            <person name="Jubin C."/>
            <person name="Castelli V."/>
            <person name="Katinka M."/>
            <person name="Vacherie B."/>
            <person name="Biemont C."/>
            <person name="Skalli Z."/>
            <person name="Cattolico L."/>
            <person name="Poulain J."/>
            <person name="De Berardinis V."/>
            <person name="Cruaud C."/>
            <person name="Duprat S."/>
            <person name="Brottier P."/>
            <person name="Coutanceau J.-P."/>
            <person name="Gouzy J."/>
            <person name="Parra G."/>
            <person name="Lardier G."/>
            <person name="Chapple C."/>
            <person name="McKernan K.J."/>
            <person name="McEwan P."/>
            <person name="Bosak S."/>
            <person name="Kellis M."/>
            <person name="Volff J.-N."/>
            <person name="Guigo R."/>
            <person name="Zody M.C."/>
            <person name="Mesirov J."/>
            <person name="Lindblad-Toh K."/>
            <person name="Birren B."/>
            <person name="Nusbaum C."/>
            <person name="Kahn D."/>
            <person name="Robinson-Rechavi M."/>
            <person name="Laudet V."/>
            <person name="Schachter V."/>
            <person name="Quetier F."/>
            <person name="Saurin W."/>
            <person name="Scarpelli C."/>
            <person name="Wincker P."/>
            <person name="Lander E.S."/>
            <person name="Weissenbach J."/>
            <person name="Roest Crollius H."/>
        </authorList>
    </citation>
    <scope>NUCLEOTIDE SEQUENCE [LARGE SCALE GENOMIC DNA]</scope>
</reference>
<keyword evidence="13" id="KW-1185">Reference proteome</keyword>
<dbReference type="SMART" id="SM00094">
    <property type="entry name" value="TR_FER"/>
    <property type="match status" value="1"/>
</dbReference>
<dbReference type="Gene3D" id="3.40.190.10">
    <property type="entry name" value="Periplasmic binding protein-like II"/>
    <property type="match status" value="1"/>
</dbReference>
<dbReference type="GeneTree" id="ENSGT00940000156055"/>
<dbReference type="HOGENOM" id="CLU_011309_0_0_1"/>
<evidence type="ECO:0000313" key="12">
    <source>
        <dbReference type="Ensembl" id="ENSTNIP00000016992.1"/>
    </source>
</evidence>
<dbReference type="SUPFAM" id="SSF53850">
    <property type="entry name" value="Periplasmic binding protein-like II"/>
    <property type="match status" value="1"/>
</dbReference>
<dbReference type="Proteomes" id="UP000007303">
    <property type="component" value="Unassembled WGS sequence"/>
</dbReference>
<evidence type="ECO:0000256" key="9">
    <source>
        <dbReference type="ARBA" id="ARBA00023004"/>
    </source>
</evidence>
<organism evidence="12 13">
    <name type="scientific">Tetraodon nigroviridis</name>
    <name type="common">Spotted green pufferfish</name>
    <name type="synonym">Chelonodon nigroviridis</name>
    <dbReference type="NCBI Taxonomy" id="99883"/>
    <lineage>
        <taxon>Eukaryota</taxon>
        <taxon>Metazoa</taxon>
        <taxon>Chordata</taxon>
        <taxon>Craniata</taxon>
        <taxon>Vertebrata</taxon>
        <taxon>Euteleostomi</taxon>
        <taxon>Actinopterygii</taxon>
        <taxon>Neopterygii</taxon>
        <taxon>Teleostei</taxon>
        <taxon>Neoteleostei</taxon>
        <taxon>Acanthomorphata</taxon>
        <taxon>Eupercaria</taxon>
        <taxon>Tetraodontiformes</taxon>
        <taxon>Tetradontoidea</taxon>
        <taxon>Tetraodontidae</taxon>
        <taxon>Tetraodon</taxon>
    </lineage>
</organism>
<dbReference type="AlphaFoldDB" id="H3D901"/>
<dbReference type="FunFam" id="3.40.190.10:FF:000095">
    <property type="entry name" value="Lactotransferrin"/>
    <property type="match status" value="1"/>
</dbReference>
<dbReference type="PANTHER" id="PTHR11485">
    <property type="entry name" value="TRANSFERRIN"/>
    <property type="match status" value="1"/>
</dbReference>
<evidence type="ECO:0000256" key="7">
    <source>
        <dbReference type="ARBA" id="ARBA00022723"/>
    </source>
</evidence>
<reference evidence="12" key="3">
    <citation type="submission" date="2025-09" db="UniProtKB">
        <authorList>
            <consortium name="Ensembl"/>
        </authorList>
    </citation>
    <scope>IDENTIFICATION</scope>
</reference>
<keyword evidence="10" id="KW-0406">Ion transport</keyword>
<dbReference type="PROSITE" id="PS51408">
    <property type="entry name" value="TRANSFERRIN_LIKE_4"/>
    <property type="match status" value="1"/>
</dbReference>
<dbReference type="OMA" id="TEFASCH"/>
<evidence type="ECO:0000256" key="8">
    <source>
        <dbReference type="ARBA" id="ARBA00022737"/>
    </source>
</evidence>
<dbReference type="GO" id="GO:0005769">
    <property type="term" value="C:early endosome"/>
    <property type="evidence" value="ECO:0007669"/>
    <property type="project" value="TreeGrafter"/>
</dbReference>
<dbReference type="InParanoid" id="H3D901"/>
<dbReference type="Ensembl" id="ENSTNIT00000017207.1">
    <property type="protein sequence ID" value="ENSTNIP00000016992.1"/>
    <property type="gene ID" value="ENSTNIG00000013985.1"/>
</dbReference>
<protein>
    <recommendedName>
        <fullName evidence="3">Serotransferrin</fullName>
    </recommendedName>
</protein>